<organism evidence="2 3">
    <name type="scientific">Pleurodeles waltl</name>
    <name type="common">Iberian ribbed newt</name>
    <dbReference type="NCBI Taxonomy" id="8319"/>
    <lineage>
        <taxon>Eukaryota</taxon>
        <taxon>Metazoa</taxon>
        <taxon>Chordata</taxon>
        <taxon>Craniata</taxon>
        <taxon>Vertebrata</taxon>
        <taxon>Euteleostomi</taxon>
        <taxon>Amphibia</taxon>
        <taxon>Batrachia</taxon>
        <taxon>Caudata</taxon>
        <taxon>Salamandroidea</taxon>
        <taxon>Salamandridae</taxon>
        <taxon>Pleurodelinae</taxon>
        <taxon>Pleurodeles</taxon>
    </lineage>
</organism>
<evidence type="ECO:0000256" key="1">
    <source>
        <dbReference type="SAM" id="MobiDB-lite"/>
    </source>
</evidence>
<reference evidence="2" key="1">
    <citation type="journal article" date="2022" name="bioRxiv">
        <title>Sequencing and chromosome-scale assembly of the giantPleurodeles waltlgenome.</title>
        <authorList>
            <person name="Brown T."/>
            <person name="Elewa A."/>
            <person name="Iarovenko S."/>
            <person name="Subramanian E."/>
            <person name="Araus A.J."/>
            <person name="Petzold A."/>
            <person name="Susuki M."/>
            <person name="Suzuki K.-i.T."/>
            <person name="Hayashi T."/>
            <person name="Toyoda A."/>
            <person name="Oliveira C."/>
            <person name="Osipova E."/>
            <person name="Leigh N.D."/>
            <person name="Simon A."/>
            <person name="Yun M.H."/>
        </authorList>
    </citation>
    <scope>NUCLEOTIDE SEQUENCE</scope>
    <source>
        <strain evidence="2">20211129_DDA</strain>
        <tissue evidence="2">Liver</tissue>
    </source>
</reference>
<evidence type="ECO:0000313" key="2">
    <source>
        <dbReference type="EMBL" id="KAJ1085404.1"/>
    </source>
</evidence>
<feature type="region of interest" description="Disordered" evidence="1">
    <location>
        <begin position="38"/>
        <end position="92"/>
    </location>
</feature>
<name>A0AAV7L3B4_PLEWA</name>
<proteinExistence type="predicted"/>
<comment type="caution">
    <text evidence="2">The sequence shown here is derived from an EMBL/GenBank/DDBJ whole genome shotgun (WGS) entry which is preliminary data.</text>
</comment>
<accession>A0AAV7L3B4</accession>
<dbReference type="EMBL" id="JANPWB010000016">
    <property type="protein sequence ID" value="KAJ1085404.1"/>
    <property type="molecule type" value="Genomic_DNA"/>
</dbReference>
<protein>
    <submittedName>
        <fullName evidence="2">Uncharacterized protein</fullName>
    </submittedName>
</protein>
<sequence>MRNTCVALLLVRRAEPAKISGPWEILVFITCRKATRVSRGGHVEPSNGRSPYPCEAGTRQKTSSTSSSVPVTPKNKSPVDGSVVKDGSVDKGGYAYISQNSHSYDNSDDELSHDEHHLVDDDNGLTVNDHSDNHIDNHFVDNSFQVTVDEPCVSDHDCY</sequence>
<keyword evidence="3" id="KW-1185">Reference proteome</keyword>
<gene>
    <name evidence="2" type="ORF">NDU88_005536</name>
</gene>
<evidence type="ECO:0000313" key="3">
    <source>
        <dbReference type="Proteomes" id="UP001066276"/>
    </source>
</evidence>
<feature type="compositionally biased region" description="Low complexity" evidence="1">
    <location>
        <begin position="62"/>
        <end position="86"/>
    </location>
</feature>
<dbReference type="AlphaFoldDB" id="A0AAV7L3B4"/>
<dbReference type="Proteomes" id="UP001066276">
    <property type="component" value="Chromosome 12"/>
</dbReference>